<dbReference type="PROSITE" id="PS50850">
    <property type="entry name" value="MFS"/>
    <property type="match status" value="1"/>
</dbReference>
<dbReference type="CDD" id="cd17502">
    <property type="entry name" value="MFS_Azr1_MDR_like"/>
    <property type="match status" value="1"/>
</dbReference>
<gene>
    <name evidence="9" type="ORF">X797_002987</name>
</gene>
<evidence type="ECO:0000256" key="4">
    <source>
        <dbReference type="ARBA" id="ARBA00022989"/>
    </source>
</evidence>
<dbReference type="GO" id="GO:0022857">
    <property type="term" value="F:transmembrane transporter activity"/>
    <property type="evidence" value="ECO:0007669"/>
    <property type="project" value="InterPro"/>
</dbReference>
<feature type="domain" description="Major facilitator superfamily (MFS) profile" evidence="8">
    <location>
        <begin position="111"/>
        <end position="558"/>
    </location>
</feature>
<feature type="transmembrane region" description="Helical" evidence="7">
    <location>
        <begin position="201"/>
        <end position="221"/>
    </location>
</feature>
<dbReference type="Proteomes" id="UP000030151">
    <property type="component" value="Unassembled WGS sequence"/>
</dbReference>
<dbReference type="PANTHER" id="PTHR23501:SF102">
    <property type="entry name" value="DRUG TRANSPORTER, PUTATIVE (AFU_ORTHOLOGUE AFUA_3G08530)-RELATED"/>
    <property type="match status" value="1"/>
</dbReference>
<dbReference type="InterPro" id="IPR011701">
    <property type="entry name" value="MFS"/>
</dbReference>
<evidence type="ECO:0000313" key="10">
    <source>
        <dbReference type="Proteomes" id="UP000030151"/>
    </source>
</evidence>
<dbReference type="Pfam" id="PF07690">
    <property type="entry name" value="MFS_1"/>
    <property type="match status" value="1"/>
</dbReference>
<comment type="caution">
    <text evidence="9">The sequence shown here is derived from an EMBL/GenBank/DDBJ whole genome shotgun (WGS) entry which is preliminary data.</text>
</comment>
<evidence type="ECO:0000256" key="3">
    <source>
        <dbReference type="ARBA" id="ARBA00022692"/>
    </source>
</evidence>
<dbReference type="AlphaFoldDB" id="A0A0A1V012"/>
<keyword evidence="5 7" id="KW-0472">Membrane</keyword>
<keyword evidence="4 7" id="KW-1133">Transmembrane helix</keyword>
<dbReference type="eggNOG" id="KOG0254">
    <property type="taxonomic scope" value="Eukaryota"/>
</dbReference>
<reference evidence="9 10" key="1">
    <citation type="submission" date="2014-02" db="EMBL/GenBank/DDBJ databases">
        <title>The genome sequence of the entomopathogenic fungus Metarhizium robertsii ARSEF 2575.</title>
        <authorList>
            <person name="Giuliano Garisto Donzelli B."/>
            <person name="Roe B.A."/>
            <person name="Macmil S.L."/>
            <person name="Krasnoff S.B."/>
            <person name="Gibson D.M."/>
        </authorList>
    </citation>
    <scope>NUCLEOTIDE SEQUENCE [LARGE SCALE GENOMIC DNA]</scope>
    <source>
        <strain evidence="9 10">ARSEF 2575</strain>
    </source>
</reference>
<feature type="transmembrane region" description="Helical" evidence="7">
    <location>
        <begin position="404"/>
        <end position="423"/>
    </location>
</feature>
<evidence type="ECO:0000256" key="1">
    <source>
        <dbReference type="ARBA" id="ARBA00004141"/>
    </source>
</evidence>
<feature type="transmembrane region" description="Helical" evidence="7">
    <location>
        <begin position="365"/>
        <end position="384"/>
    </location>
</feature>
<feature type="transmembrane region" description="Helical" evidence="7">
    <location>
        <begin position="456"/>
        <end position="474"/>
    </location>
</feature>
<dbReference type="PRINTS" id="PR01036">
    <property type="entry name" value="TCRTETB"/>
</dbReference>
<feature type="transmembrane region" description="Helical" evidence="7">
    <location>
        <begin position="264"/>
        <end position="283"/>
    </location>
</feature>
<evidence type="ECO:0000259" key="8">
    <source>
        <dbReference type="PROSITE" id="PS50850"/>
    </source>
</evidence>
<accession>A0A0A1V012</accession>
<comment type="subcellular location">
    <subcellularLocation>
        <location evidence="1">Membrane</location>
        <topology evidence="1">Multi-pass membrane protein</topology>
    </subcellularLocation>
</comment>
<dbReference type="SUPFAM" id="SSF103473">
    <property type="entry name" value="MFS general substrate transporter"/>
    <property type="match status" value="2"/>
</dbReference>
<dbReference type="Gene3D" id="1.20.1250.20">
    <property type="entry name" value="MFS general substrate transporter like domains"/>
    <property type="match status" value="1"/>
</dbReference>
<dbReference type="GO" id="GO:0005886">
    <property type="term" value="C:plasma membrane"/>
    <property type="evidence" value="ECO:0007669"/>
    <property type="project" value="TreeGrafter"/>
</dbReference>
<keyword evidence="3 7" id="KW-0812">Transmembrane</keyword>
<dbReference type="Gene3D" id="1.20.1720.10">
    <property type="entry name" value="Multidrug resistance protein D"/>
    <property type="match status" value="1"/>
</dbReference>
<evidence type="ECO:0000313" key="9">
    <source>
        <dbReference type="EMBL" id="EXV03190.1"/>
    </source>
</evidence>
<evidence type="ECO:0000256" key="2">
    <source>
        <dbReference type="ARBA" id="ARBA00007520"/>
    </source>
</evidence>
<dbReference type="PANTHER" id="PTHR23501">
    <property type="entry name" value="MAJOR FACILITATOR SUPERFAMILY"/>
    <property type="match status" value="1"/>
</dbReference>
<proteinExistence type="inferred from homology"/>
<name>A0A0A1V012_9HYPO</name>
<comment type="similarity">
    <text evidence="2">Belongs to the major facilitator superfamily. TCR/Tet family.</text>
</comment>
<feature type="transmembrane region" description="Helical" evidence="7">
    <location>
        <begin position="110"/>
        <end position="133"/>
    </location>
</feature>
<dbReference type="InterPro" id="IPR020846">
    <property type="entry name" value="MFS_dom"/>
</dbReference>
<protein>
    <submittedName>
        <fullName evidence="9">MFS transporter</fullName>
    </submittedName>
</protein>
<evidence type="ECO:0000256" key="6">
    <source>
        <dbReference type="SAM" id="MobiDB-lite"/>
    </source>
</evidence>
<feature type="transmembrane region" description="Helical" evidence="7">
    <location>
        <begin position="432"/>
        <end position="450"/>
    </location>
</feature>
<evidence type="ECO:0000256" key="5">
    <source>
        <dbReference type="ARBA" id="ARBA00023136"/>
    </source>
</evidence>
<feature type="transmembrane region" description="Helical" evidence="7">
    <location>
        <begin position="320"/>
        <end position="344"/>
    </location>
</feature>
<dbReference type="EMBL" id="JELW01000003">
    <property type="protein sequence ID" value="EXV03190.1"/>
    <property type="molecule type" value="Genomic_DNA"/>
</dbReference>
<feature type="transmembrane region" description="Helical" evidence="7">
    <location>
        <begin position="295"/>
        <end position="314"/>
    </location>
</feature>
<sequence>MDDKMTWSQALTIASSLVDMSHVQLRCGLENRDMTTKPAPTADMANAALHQTGVVMDASNHATAATDDAVLQHDRHGDSCPTSSSSLPSSPPEPASDAVAKKPSAAGAALLMLPLCLSVLLTALDITIVTPAIPTIVGAFRSVTGYIWIGSAFILASTATTPLWGTIADIWGRKPIMLIAIVIFLCGSLLCALSPTMDALIAGRVVQGIGAAGMGTMVNVIICDTFSVRDRGLYLGITSLVWALGSAVGPILGGLLTTKAECCLVPIGGVVFGILIVFLNVSNPGTPLMAGLKKIDWIGGALIIGSVLMVLLALDLGDVVYPWSSATIICLLVFGVVVLALFLVNEYKFAKEPVIPLHIFSNKSSSAAFGVYSCNFYVFIGLAYYLPLYSQSVLGASPLDSGIYLLPLIVASSLSAAFAGIFIQKTGKYLRIMYAGQVLNLLGMGLFIYLPFEKDLAKLFIFQILVGLGVGMNIEPPLLAVQAVNAERDTAAVVATMSFVRSIANAISIVVGGVIFQNEMTAANPRLVQELGASVAQDFNGDQASAKVDAIWALPKEQQLVVRETFFYSLRDVWIMVNRHSPCSPPSFVFFYLVYPTARAFEPFGALLTPLFCVMHT</sequence>
<feature type="transmembrane region" description="Helical" evidence="7">
    <location>
        <begin position="145"/>
        <end position="164"/>
    </location>
</feature>
<dbReference type="InterPro" id="IPR036259">
    <property type="entry name" value="MFS_trans_sf"/>
</dbReference>
<feature type="region of interest" description="Disordered" evidence="6">
    <location>
        <begin position="72"/>
        <end position="99"/>
    </location>
</feature>
<dbReference type="OrthoDB" id="4957408at2759"/>
<organism evidence="9 10">
    <name type="scientific">Metarhizium robertsii</name>
    <dbReference type="NCBI Taxonomy" id="568076"/>
    <lineage>
        <taxon>Eukaryota</taxon>
        <taxon>Fungi</taxon>
        <taxon>Dikarya</taxon>
        <taxon>Ascomycota</taxon>
        <taxon>Pezizomycotina</taxon>
        <taxon>Sordariomycetes</taxon>
        <taxon>Hypocreomycetidae</taxon>
        <taxon>Hypocreales</taxon>
        <taxon>Clavicipitaceae</taxon>
        <taxon>Metarhizium</taxon>
    </lineage>
</organism>
<dbReference type="HOGENOM" id="CLU_000960_22_0_1"/>
<evidence type="ECO:0000256" key="7">
    <source>
        <dbReference type="SAM" id="Phobius"/>
    </source>
</evidence>
<feature type="compositionally biased region" description="Low complexity" evidence="6">
    <location>
        <begin position="79"/>
        <end position="88"/>
    </location>
</feature>
<feature type="transmembrane region" description="Helical" evidence="7">
    <location>
        <begin position="176"/>
        <end position="195"/>
    </location>
</feature>
<feature type="transmembrane region" description="Helical" evidence="7">
    <location>
        <begin position="233"/>
        <end position="252"/>
    </location>
</feature>